<gene>
    <name evidence="2" type="ORF">NEMVEDRAFT_v1g232380</name>
</gene>
<keyword evidence="1" id="KW-0732">Signal</keyword>
<sequence>MKRSLVVVLVVAIAAAMFVETEGFLRNGREQIPSKLERDAAELEDFYNALYAQQRANPGYDRFRRERKANA</sequence>
<evidence type="ECO:0000256" key="1">
    <source>
        <dbReference type="SAM" id="SignalP"/>
    </source>
</evidence>
<dbReference type="HOGENOM" id="CLU_2743019_0_0_1"/>
<feature type="chain" id="PRO_5002711602" evidence="1">
    <location>
        <begin position="24"/>
        <end position="71"/>
    </location>
</feature>
<dbReference type="AlphaFoldDB" id="A7RX37"/>
<keyword evidence="3" id="KW-1185">Reference proteome</keyword>
<organism evidence="2 3">
    <name type="scientific">Nematostella vectensis</name>
    <name type="common">Starlet sea anemone</name>
    <dbReference type="NCBI Taxonomy" id="45351"/>
    <lineage>
        <taxon>Eukaryota</taxon>
        <taxon>Metazoa</taxon>
        <taxon>Cnidaria</taxon>
        <taxon>Anthozoa</taxon>
        <taxon>Hexacorallia</taxon>
        <taxon>Actiniaria</taxon>
        <taxon>Edwardsiidae</taxon>
        <taxon>Nematostella</taxon>
    </lineage>
</organism>
<protein>
    <submittedName>
        <fullName evidence="2">Uncharacterized protein</fullName>
    </submittedName>
</protein>
<dbReference type="InParanoid" id="A7RX37"/>
<feature type="signal peptide" evidence="1">
    <location>
        <begin position="1"/>
        <end position="23"/>
    </location>
</feature>
<dbReference type="Proteomes" id="UP000001593">
    <property type="component" value="Unassembled WGS sequence"/>
</dbReference>
<proteinExistence type="predicted"/>
<name>A7RX37_NEMVE</name>
<evidence type="ECO:0000313" key="2">
    <source>
        <dbReference type="EMBL" id="EDO43960.1"/>
    </source>
</evidence>
<reference evidence="2 3" key="1">
    <citation type="journal article" date="2007" name="Science">
        <title>Sea anemone genome reveals ancestral eumetazoan gene repertoire and genomic organization.</title>
        <authorList>
            <person name="Putnam N.H."/>
            <person name="Srivastava M."/>
            <person name="Hellsten U."/>
            <person name="Dirks B."/>
            <person name="Chapman J."/>
            <person name="Salamov A."/>
            <person name="Terry A."/>
            <person name="Shapiro H."/>
            <person name="Lindquist E."/>
            <person name="Kapitonov V.V."/>
            <person name="Jurka J."/>
            <person name="Genikhovich G."/>
            <person name="Grigoriev I.V."/>
            <person name="Lucas S.M."/>
            <person name="Steele R.E."/>
            <person name="Finnerty J.R."/>
            <person name="Technau U."/>
            <person name="Martindale M.Q."/>
            <person name="Rokhsar D.S."/>
        </authorList>
    </citation>
    <scope>NUCLEOTIDE SEQUENCE [LARGE SCALE GENOMIC DNA]</scope>
    <source>
        <strain evidence="3">CH2 X CH6</strain>
    </source>
</reference>
<evidence type="ECO:0000313" key="3">
    <source>
        <dbReference type="Proteomes" id="UP000001593"/>
    </source>
</evidence>
<dbReference type="EMBL" id="DS469549">
    <property type="protein sequence ID" value="EDO43960.1"/>
    <property type="molecule type" value="Genomic_DNA"/>
</dbReference>
<accession>A7RX37</accession>